<comment type="caution">
    <text evidence="7">The sequence shown here is derived from an EMBL/GenBank/DDBJ whole genome shotgun (WGS) entry which is preliminary data.</text>
</comment>
<feature type="compositionally biased region" description="Basic residues" evidence="5">
    <location>
        <begin position="363"/>
        <end position="373"/>
    </location>
</feature>
<evidence type="ECO:0000256" key="5">
    <source>
        <dbReference type="SAM" id="MobiDB-lite"/>
    </source>
</evidence>
<evidence type="ECO:0000256" key="4">
    <source>
        <dbReference type="ARBA" id="ARBA00039902"/>
    </source>
</evidence>
<sequence length="818" mass="85443">MPKGGGGGGGGGAKGRKQPFSGKAKKEYLKAKRERRAAEGAVWEDRGRPSESEPTGAGAASAASIEGRLTTSLGKSGKENQLSTVVVRETDAAVEARKRVATQPVNTSARGMRAIAPEPSVDYATVEIPRSVLRSRSAQSILDAGEDVASAEAAAFRLWLRRVYGSFSPEQLSTFEHNVLVWQQLWRTVEGASVVVVVADARNPLFHLPPNLYEYLAVKSGRPVIVAMTKADLCPPAAVAAWRAYLLRRYPGVRAVVPFTASASTAAGEERMSTRRRAIRAAMRSYDAERKAARAEGVLALLKQAGASEVQAEAVRAGIALSSGTGRGGVSDALQRAGIGIDGAAIPVPAATGSGDREDDSRKGKHRRRKAKKAAAAGASSGAGGGGKGRGRAPDGDSDDEGESGAGGGDGAAGARGSAGPGGARRQGRGKKGKAGRRGRNAQEYYDRLHAAEEEAALGLTSASGARAGAAEVARSRAEEVAKRMGGEVAPARAARPAADTGACPAAIEPPALDVLRAADWASQPRVVVGVVGHPNVGKSSLINTLTGAKRVSVSRTPGHTKRMQHIAVCPGLTLLDCPGLLFPHCYGPRRPRAEASGDDDAGLDDEDLEELLARQAGPEEDEEDGSDGDSDDSGDSSRDDDDDDDDDDNDDDDDDGSDSAGRRAAARAEPPKPAAAARPALAGGSQHTEMALLAWEADLRRHRAMQQCLGVMPLAQVREPYTAVRFLAERLPLERMYGLKPVDEDDYAAAAAGDYAWTPWAICESYAVKCGLLHARTGRPDAHAAGRRILQDAVDGVLPIYFWPPADAEASGVSSSE</sequence>
<evidence type="ECO:0000256" key="1">
    <source>
        <dbReference type="ARBA" id="ARBA00022741"/>
    </source>
</evidence>
<reference evidence="9 10" key="1">
    <citation type="submission" date="2019-07" db="EMBL/GenBank/DDBJ databases">
        <title>Genomes of Cafeteria roenbergensis.</title>
        <authorList>
            <person name="Fischer M.G."/>
            <person name="Hackl T."/>
            <person name="Roman M."/>
        </authorList>
    </citation>
    <scope>NUCLEOTIDE SEQUENCE [LARGE SCALE GENOMIC DNA]</scope>
    <source>
        <strain evidence="7 9">BVI</strain>
        <strain evidence="8 10">RCC970-E3</strain>
    </source>
</reference>
<evidence type="ECO:0000313" key="7">
    <source>
        <dbReference type="EMBL" id="KAA0153001.1"/>
    </source>
</evidence>
<feature type="region of interest" description="Disordered" evidence="5">
    <location>
        <begin position="1"/>
        <end position="64"/>
    </location>
</feature>
<feature type="compositionally biased region" description="Basic residues" evidence="5">
    <location>
        <begin position="426"/>
        <end position="440"/>
    </location>
</feature>
<dbReference type="EMBL" id="VLTL01000112">
    <property type="protein sequence ID" value="KAA0160300.1"/>
    <property type="molecule type" value="Genomic_DNA"/>
</dbReference>
<dbReference type="GO" id="GO:0005525">
    <property type="term" value="F:GTP binding"/>
    <property type="evidence" value="ECO:0007669"/>
    <property type="project" value="UniProtKB-KW"/>
</dbReference>
<evidence type="ECO:0000313" key="8">
    <source>
        <dbReference type="EMBL" id="KAA0160300.1"/>
    </source>
</evidence>
<feature type="region of interest" description="Disordered" evidence="5">
    <location>
        <begin position="345"/>
        <end position="441"/>
    </location>
</feature>
<dbReference type="PRINTS" id="PR00326">
    <property type="entry name" value="GTP1OBG"/>
</dbReference>
<feature type="region of interest" description="Disordered" evidence="5">
    <location>
        <begin position="616"/>
        <end position="686"/>
    </location>
</feature>
<keyword evidence="1" id="KW-0547">Nucleotide-binding</keyword>
<feature type="compositionally biased region" description="Gly residues" evidence="5">
    <location>
        <begin position="1"/>
        <end position="13"/>
    </location>
</feature>
<dbReference type="SUPFAM" id="SSF52540">
    <property type="entry name" value="P-loop containing nucleoside triphosphate hydrolases"/>
    <property type="match status" value="1"/>
</dbReference>
<dbReference type="EMBL" id="VLTN01000018">
    <property type="protein sequence ID" value="KAA0153001.1"/>
    <property type="molecule type" value="Genomic_DNA"/>
</dbReference>
<dbReference type="InterPro" id="IPR027417">
    <property type="entry name" value="P-loop_NTPase"/>
</dbReference>
<dbReference type="GO" id="GO:0003924">
    <property type="term" value="F:GTPase activity"/>
    <property type="evidence" value="ECO:0007669"/>
    <property type="project" value="InterPro"/>
</dbReference>
<feature type="domain" description="G" evidence="6">
    <location>
        <begin position="529"/>
        <end position="582"/>
    </location>
</feature>
<dbReference type="PANTHER" id="PTHR45709:SF3">
    <property type="entry name" value="GUANINE NUCLEOTIDE-BINDING PROTEIN-LIKE 1"/>
    <property type="match status" value="1"/>
</dbReference>
<evidence type="ECO:0000256" key="2">
    <source>
        <dbReference type="ARBA" id="ARBA00023134"/>
    </source>
</evidence>
<keyword evidence="2" id="KW-0342">GTP-binding</keyword>
<dbReference type="Gene3D" id="3.40.50.300">
    <property type="entry name" value="P-loop containing nucleotide triphosphate hydrolases"/>
    <property type="match status" value="2"/>
</dbReference>
<organism evidence="7 9">
    <name type="scientific">Cafeteria roenbergensis</name>
    <name type="common">Marine flagellate</name>
    <dbReference type="NCBI Taxonomy" id="33653"/>
    <lineage>
        <taxon>Eukaryota</taxon>
        <taxon>Sar</taxon>
        <taxon>Stramenopiles</taxon>
        <taxon>Bigyra</taxon>
        <taxon>Opalozoa</taxon>
        <taxon>Bicosoecida</taxon>
        <taxon>Cafeteriaceae</taxon>
        <taxon>Cafeteria</taxon>
    </lineage>
</organism>
<protein>
    <recommendedName>
        <fullName evidence="4">Guanine nucleotide-binding protein-like 1</fullName>
    </recommendedName>
</protein>
<evidence type="ECO:0000259" key="6">
    <source>
        <dbReference type="Pfam" id="PF01926"/>
    </source>
</evidence>
<dbReference type="PANTHER" id="PTHR45709">
    <property type="entry name" value="LARGE SUBUNIT GTPASE 1 HOMOLOG-RELATED"/>
    <property type="match status" value="1"/>
</dbReference>
<accession>A0A5A8CMD5</accession>
<dbReference type="Pfam" id="PF01926">
    <property type="entry name" value="MMR_HSR1"/>
    <property type="match status" value="1"/>
</dbReference>
<feature type="compositionally biased region" description="Gly residues" evidence="5">
    <location>
        <begin position="404"/>
        <end position="425"/>
    </location>
</feature>
<name>A0A5A8CMD5_CAFRO</name>
<keyword evidence="9" id="KW-1185">Reference proteome</keyword>
<evidence type="ECO:0000256" key="3">
    <source>
        <dbReference type="ARBA" id="ARBA00037770"/>
    </source>
</evidence>
<proteinExistence type="predicted"/>
<dbReference type="OMA" id="IGMEMQV"/>
<feature type="compositionally biased region" description="Acidic residues" evidence="5">
    <location>
        <begin position="619"/>
        <end position="658"/>
    </location>
</feature>
<evidence type="ECO:0000313" key="10">
    <source>
        <dbReference type="Proteomes" id="UP000324907"/>
    </source>
</evidence>
<evidence type="ECO:0000313" key="9">
    <source>
        <dbReference type="Proteomes" id="UP000323011"/>
    </source>
</evidence>
<comment type="function">
    <text evidence="3">Possible regulatory or functional link with the histocompatibility cluster.</text>
</comment>
<dbReference type="InterPro" id="IPR043358">
    <property type="entry name" value="GNL1-like"/>
</dbReference>
<dbReference type="InterPro" id="IPR006073">
    <property type="entry name" value="GTP-bd"/>
</dbReference>
<dbReference type="AlphaFoldDB" id="A0A5A8CMD5"/>
<dbReference type="Proteomes" id="UP000323011">
    <property type="component" value="Unassembled WGS sequence"/>
</dbReference>
<dbReference type="Proteomes" id="UP000324907">
    <property type="component" value="Unassembled WGS sequence"/>
</dbReference>
<feature type="compositionally biased region" description="Low complexity" evidence="5">
    <location>
        <begin position="675"/>
        <end position="686"/>
    </location>
</feature>
<gene>
    <name evidence="8" type="ORF">FNF28_05496</name>
    <name evidence="7" type="ORF">FNF29_03521</name>
</gene>